<dbReference type="EMBL" id="BK029940">
    <property type="protein sequence ID" value="DAD55614.1"/>
    <property type="molecule type" value="Genomic_DNA"/>
</dbReference>
<evidence type="ECO:0000313" key="1">
    <source>
        <dbReference type="EMBL" id="DAD55614.1"/>
    </source>
</evidence>
<protein>
    <submittedName>
        <fullName evidence="1">Restriction enzyme</fullName>
    </submittedName>
</protein>
<organism evidence="1">
    <name type="scientific">Bacteriophage sp</name>
    <dbReference type="NCBI Taxonomy" id="38018"/>
    <lineage>
        <taxon>Viruses</taxon>
    </lineage>
</organism>
<proteinExistence type="predicted"/>
<name>A0A8D9PEA8_9VIRU</name>
<reference evidence="1" key="1">
    <citation type="journal article" date="2021" name="Proc. Natl. Acad. Sci. U.S.A.">
        <title>A Catalog of Tens of Thousands of Viruses from Human Metagenomes Reveals Hidden Associations with Chronic Diseases.</title>
        <authorList>
            <person name="Tisza M.J."/>
            <person name="Buck C.B."/>
        </authorList>
    </citation>
    <scope>NUCLEOTIDE SEQUENCE</scope>
    <source>
        <strain evidence="1">CtOZu12</strain>
    </source>
</reference>
<accession>A0A8D9PEA8</accession>
<sequence>MRERFIKDKKWYEEKLTKINPSLEVVGEYNGIKEDVTCRCKVCGRLTTTKADKFVTLQTGCHFCKLSIGESIIYTYLEDHNVNFTP</sequence>